<dbReference type="EMBL" id="CAFBMX010000002">
    <property type="protein sequence ID" value="CAB4919887.1"/>
    <property type="molecule type" value="Genomic_DNA"/>
</dbReference>
<dbReference type="AlphaFoldDB" id="A0A6J7HFS2"/>
<gene>
    <name evidence="1" type="ORF">UFOPK3674_00482</name>
</gene>
<organism evidence="1">
    <name type="scientific">freshwater metagenome</name>
    <dbReference type="NCBI Taxonomy" id="449393"/>
    <lineage>
        <taxon>unclassified sequences</taxon>
        <taxon>metagenomes</taxon>
        <taxon>ecological metagenomes</taxon>
    </lineage>
</organism>
<proteinExistence type="predicted"/>
<accession>A0A6J7HFS2</accession>
<name>A0A6J7HFS2_9ZZZZ</name>
<reference evidence="1" key="1">
    <citation type="submission" date="2020-05" db="EMBL/GenBank/DDBJ databases">
        <authorList>
            <person name="Chiriac C."/>
            <person name="Salcher M."/>
            <person name="Ghai R."/>
            <person name="Kavagutti S V."/>
        </authorList>
    </citation>
    <scope>NUCLEOTIDE SEQUENCE</scope>
</reference>
<protein>
    <submittedName>
        <fullName evidence="1">Unannotated protein</fullName>
    </submittedName>
</protein>
<sequence length="100" mass="11171">MDGVGHEREVAALGGFCDAFHRSIGNARQILLLQRVLRAPGFDPDARSHSQRCYWMTVAASSNRIFRLPLNFVALQPAFFGRPRSNGPEIASLTTFFFES</sequence>
<evidence type="ECO:0000313" key="1">
    <source>
        <dbReference type="EMBL" id="CAB4919887.1"/>
    </source>
</evidence>